<reference evidence="1" key="2">
    <citation type="submission" date="2025-08" db="UniProtKB">
        <authorList>
            <consortium name="Ensembl"/>
        </authorList>
    </citation>
    <scope>IDENTIFICATION</scope>
</reference>
<name>A0A8C6KHR8_NOTFU</name>
<evidence type="ECO:0000313" key="2">
    <source>
        <dbReference type="Proteomes" id="UP000694548"/>
    </source>
</evidence>
<protein>
    <submittedName>
        <fullName evidence="1">Uncharacterized protein</fullName>
    </submittedName>
</protein>
<dbReference type="Proteomes" id="UP000694548">
    <property type="component" value="Chromosome sgr05"/>
</dbReference>
<dbReference type="GeneTree" id="ENSGT01000000215302"/>
<reference evidence="1" key="3">
    <citation type="submission" date="2025-09" db="UniProtKB">
        <authorList>
            <consortium name="Ensembl"/>
        </authorList>
    </citation>
    <scope>IDENTIFICATION</scope>
</reference>
<keyword evidence="2" id="KW-1185">Reference proteome</keyword>
<accession>A0A8C6KHR8</accession>
<organism evidence="1 2">
    <name type="scientific">Nothobranchius furzeri</name>
    <name type="common">Turquoise killifish</name>
    <dbReference type="NCBI Taxonomy" id="105023"/>
    <lineage>
        <taxon>Eukaryota</taxon>
        <taxon>Metazoa</taxon>
        <taxon>Chordata</taxon>
        <taxon>Craniata</taxon>
        <taxon>Vertebrata</taxon>
        <taxon>Euteleostomi</taxon>
        <taxon>Actinopterygii</taxon>
        <taxon>Neopterygii</taxon>
        <taxon>Teleostei</taxon>
        <taxon>Neoteleostei</taxon>
        <taxon>Acanthomorphata</taxon>
        <taxon>Ovalentaria</taxon>
        <taxon>Atherinomorphae</taxon>
        <taxon>Cyprinodontiformes</taxon>
        <taxon>Nothobranchiidae</taxon>
        <taxon>Nothobranchius</taxon>
    </lineage>
</organism>
<reference evidence="1" key="1">
    <citation type="submission" date="2014-08" db="EMBL/GenBank/DDBJ databases">
        <authorList>
            <person name="Senf B."/>
            <person name="Petzold A."/>
            <person name="Downie B.R."/>
            <person name="Koch P."/>
            <person name="Platzer M."/>
        </authorList>
    </citation>
    <scope>NUCLEOTIDE SEQUENCE [LARGE SCALE GENOMIC DNA]</scope>
    <source>
        <strain evidence="1">GRZ</strain>
    </source>
</reference>
<proteinExistence type="predicted"/>
<dbReference type="Ensembl" id="ENSNFUT00015006187.1">
    <property type="protein sequence ID" value="ENSNFUP00015005868.1"/>
    <property type="gene ID" value="ENSNFUG00015002939.1"/>
</dbReference>
<evidence type="ECO:0000313" key="1">
    <source>
        <dbReference type="Ensembl" id="ENSNFUP00015005868.1"/>
    </source>
</evidence>
<sequence length="155" mass="16078">LKSHRDLTNLVFSDCDVVPMHEHIDLPDIRNRGVSSVVIPLGDGEGDQAVQRSTGLGDDIPAGSLEVKVQTVKCVVVGVAPGPAGACELGNAGGHILIHAASFLDTTVGIFAGVCKRHTTVHFFKQLCSGGELNDLCETGAGSRPGCSTHLIVTV</sequence>
<dbReference type="AlphaFoldDB" id="A0A8C6KHR8"/>